<keyword evidence="3" id="KW-1185">Reference proteome</keyword>
<reference evidence="2 3" key="1">
    <citation type="submission" date="2021-06" db="EMBL/GenBank/DDBJ databases">
        <title>Genome sequence of Babesia caballi.</title>
        <authorList>
            <person name="Yamagishi J."/>
            <person name="Kidaka T."/>
            <person name="Ochi A."/>
        </authorList>
    </citation>
    <scope>NUCLEOTIDE SEQUENCE [LARGE SCALE GENOMIC DNA]</scope>
    <source>
        <strain evidence="2">USDA-D6B2</strain>
    </source>
</reference>
<gene>
    <name evidence="2" type="ORF">BcabD6B2_43810</name>
</gene>
<comment type="caution">
    <text evidence="2">The sequence shown here is derived from an EMBL/GenBank/DDBJ whole genome shotgun (WGS) entry which is preliminary data.</text>
</comment>
<dbReference type="Gene3D" id="1.20.58.1970">
    <property type="match status" value="1"/>
</dbReference>
<protein>
    <submittedName>
        <fullName evidence="2">Conserved oligomeric Golgi complex protein</fullName>
    </submittedName>
</protein>
<feature type="domain" description="COG4 transport protein middle alpha-helical bundle" evidence="1">
    <location>
        <begin position="145"/>
        <end position="454"/>
    </location>
</feature>
<dbReference type="PANTHER" id="PTHR24016">
    <property type="entry name" value="CONSERVED OLIGOMERIC GOLGI COMPLEX SUBUNIT 4"/>
    <property type="match status" value="1"/>
</dbReference>
<dbReference type="GeneID" id="94196427"/>
<dbReference type="SMART" id="SM00762">
    <property type="entry name" value="Cog4"/>
    <property type="match status" value="1"/>
</dbReference>
<dbReference type="InterPro" id="IPR048682">
    <property type="entry name" value="COG4"/>
</dbReference>
<dbReference type="Proteomes" id="UP001497744">
    <property type="component" value="Unassembled WGS sequence"/>
</dbReference>
<dbReference type="InterPro" id="IPR013167">
    <property type="entry name" value="COG4_M"/>
</dbReference>
<proteinExistence type="predicted"/>
<dbReference type="PANTHER" id="PTHR24016:SF0">
    <property type="entry name" value="CONSERVED OLIGOMERIC GOLGI COMPLEX SUBUNIT 4"/>
    <property type="match status" value="1"/>
</dbReference>
<dbReference type="RefSeq" id="XP_067717015.1">
    <property type="nucleotide sequence ID" value="XM_067860914.1"/>
</dbReference>
<dbReference type="EMBL" id="BPLF01000004">
    <property type="protein sequence ID" value="GIX64946.1"/>
    <property type="molecule type" value="Genomic_DNA"/>
</dbReference>
<name>A0AAV4M0Q1_BABCB</name>
<sequence>MGDLLKILVDRLGRQEEAILAELTTMEAPAMATLEGCRAALRSSPVAQSSLSLNESFELTENFSSRLLTAAECSAAALDKVQCSVKVVDKVGCIYDLGSRILSSYESGDAAAGGEDISRFIAAVEEAKRGGYWEEVAKVASCGHISEVMRGLRAFVIQQLRAERPSAQSQLFTRLAVTLQAGSEAYESYLKIVREKMRGAGTDNRAGTDSAKLERIIKSASALLLGQGQAVHSELGSADYIRICREIHVATSAEACEVLRAFLLAGFGAFITAPDGDVEALVSQVEAGMDSPEQLGAYAADLKTVDRVLDDIASLSSLWCDYETSFRAVLAPVYRALLVQRAADAEFGSDSLGEVSRATHALQSILSFYVRLEHASVTRGLEHAINYDSVYMTSAEDGFSVATSTLVDESFFVLQKAQQRAVATGDVQAACATLNQVNDIIQDALKEGLVRNLLDSQGIYKAFIEVPDNLQRGSWYVMLQQHFERAKQPLPDSLPSRFSFIHCVNNIEECVNFLGKFKAEIAASFQREFRQLGSHSLLVESTVESLDSVLGEFDQLLDLACKCTLNILKFHVTDPLNRFNEIDFNCDEESYTSYLSENPFVEDLIAVLRAVFGHLSALYSPATGARCVDDLVERICKFMEHSILSKRFTIYGAVYLDGAVRSLMQVCTAHDQRTRRQFSSLLLISDVLNCGSRAELSQFKDKNASEFVEQYFALRTDLEAADPASA</sequence>
<accession>A0AAV4M0Q1</accession>
<evidence type="ECO:0000259" key="1">
    <source>
        <dbReference type="SMART" id="SM00762"/>
    </source>
</evidence>
<dbReference type="InterPro" id="IPR048684">
    <property type="entry name" value="COG4_C"/>
</dbReference>
<dbReference type="Pfam" id="PF20662">
    <property type="entry name" value="COG4_C"/>
    <property type="match status" value="1"/>
</dbReference>
<evidence type="ECO:0000313" key="2">
    <source>
        <dbReference type="EMBL" id="GIX64946.1"/>
    </source>
</evidence>
<organism evidence="2 3">
    <name type="scientific">Babesia caballi</name>
    <dbReference type="NCBI Taxonomy" id="5871"/>
    <lineage>
        <taxon>Eukaryota</taxon>
        <taxon>Sar</taxon>
        <taxon>Alveolata</taxon>
        <taxon>Apicomplexa</taxon>
        <taxon>Aconoidasida</taxon>
        <taxon>Piroplasmida</taxon>
        <taxon>Babesiidae</taxon>
        <taxon>Babesia</taxon>
    </lineage>
</organism>
<dbReference type="AlphaFoldDB" id="A0AAV4M0Q1"/>
<dbReference type="Pfam" id="PF08318">
    <property type="entry name" value="COG4_m"/>
    <property type="match status" value="1"/>
</dbReference>
<evidence type="ECO:0000313" key="3">
    <source>
        <dbReference type="Proteomes" id="UP001497744"/>
    </source>
</evidence>